<keyword evidence="4" id="KW-1185">Reference proteome</keyword>
<dbReference type="PANTHER" id="PTHR46797">
    <property type="entry name" value="HTH-TYPE TRANSCRIPTIONAL REGULATOR"/>
    <property type="match status" value="1"/>
</dbReference>
<name>A0A386PXQ2_9LACO</name>
<dbReference type="OrthoDB" id="9814553at2"/>
<dbReference type="EMBL" id="CP031933">
    <property type="protein sequence ID" value="AYE39277.1"/>
    <property type="molecule type" value="Genomic_DNA"/>
</dbReference>
<keyword evidence="1" id="KW-0238">DNA-binding</keyword>
<dbReference type="AlphaFoldDB" id="A0A386PXQ2"/>
<dbReference type="GO" id="GO:0005829">
    <property type="term" value="C:cytosol"/>
    <property type="evidence" value="ECO:0007669"/>
    <property type="project" value="TreeGrafter"/>
</dbReference>
<evidence type="ECO:0000313" key="4">
    <source>
        <dbReference type="Proteomes" id="UP000267208"/>
    </source>
</evidence>
<dbReference type="GO" id="GO:0003700">
    <property type="term" value="F:DNA-binding transcription factor activity"/>
    <property type="evidence" value="ECO:0007669"/>
    <property type="project" value="TreeGrafter"/>
</dbReference>
<dbReference type="InterPro" id="IPR001387">
    <property type="entry name" value="Cro/C1-type_HTH"/>
</dbReference>
<sequence length="114" mass="13017">MENNVGGNIARERHNQKMTQEQLAEFSDLTINYLSKIERGTTKRLSANTLSRISKALGVTMDSLMYGEDIKTSEKFGPNLRQLTKFLNDLEPEQSEQLSKRLLEVIKLSQKTNN</sequence>
<dbReference type="PANTHER" id="PTHR46797:SF1">
    <property type="entry name" value="METHYLPHOSPHONATE SYNTHASE"/>
    <property type="match status" value="1"/>
</dbReference>
<evidence type="ECO:0000259" key="2">
    <source>
        <dbReference type="PROSITE" id="PS50943"/>
    </source>
</evidence>
<dbReference type="PROSITE" id="PS50943">
    <property type="entry name" value="HTH_CROC1"/>
    <property type="match status" value="1"/>
</dbReference>
<dbReference type="InterPro" id="IPR050807">
    <property type="entry name" value="TransReg_Diox_bact_type"/>
</dbReference>
<feature type="domain" description="HTH cro/C1-type" evidence="2">
    <location>
        <begin position="9"/>
        <end position="64"/>
    </location>
</feature>
<dbReference type="Gene3D" id="1.10.260.40">
    <property type="entry name" value="lambda repressor-like DNA-binding domains"/>
    <property type="match status" value="1"/>
</dbReference>
<dbReference type="KEGG" id="lzh:D1B17_11815"/>
<organism evidence="3 4">
    <name type="scientific">Companilactobacillus zhachilii</name>
    <dbReference type="NCBI Taxonomy" id="2304606"/>
    <lineage>
        <taxon>Bacteria</taxon>
        <taxon>Bacillati</taxon>
        <taxon>Bacillota</taxon>
        <taxon>Bacilli</taxon>
        <taxon>Lactobacillales</taxon>
        <taxon>Lactobacillaceae</taxon>
        <taxon>Companilactobacillus</taxon>
    </lineage>
</organism>
<dbReference type="CDD" id="cd00093">
    <property type="entry name" value="HTH_XRE"/>
    <property type="match status" value="1"/>
</dbReference>
<dbReference type="SMART" id="SM00530">
    <property type="entry name" value="HTH_XRE"/>
    <property type="match status" value="1"/>
</dbReference>
<dbReference type="Pfam" id="PF01381">
    <property type="entry name" value="HTH_3"/>
    <property type="match status" value="1"/>
</dbReference>
<gene>
    <name evidence="3" type="ORF">D1B17_11815</name>
</gene>
<dbReference type="InterPro" id="IPR010982">
    <property type="entry name" value="Lambda_DNA-bd_dom_sf"/>
</dbReference>
<dbReference type="SUPFAM" id="SSF47413">
    <property type="entry name" value="lambda repressor-like DNA-binding domains"/>
    <property type="match status" value="1"/>
</dbReference>
<evidence type="ECO:0000313" key="3">
    <source>
        <dbReference type="EMBL" id="AYE39277.1"/>
    </source>
</evidence>
<proteinExistence type="predicted"/>
<protein>
    <submittedName>
        <fullName evidence="3">XRE family transcriptional regulator</fullName>
    </submittedName>
</protein>
<dbReference type="Proteomes" id="UP000267208">
    <property type="component" value="Chromosome"/>
</dbReference>
<dbReference type="GO" id="GO:0003677">
    <property type="term" value="F:DNA binding"/>
    <property type="evidence" value="ECO:0007669"/>
    <property type="project" value="UniProtKB-KW"/>
</dbReference>
<accession>A0A386PXQ2</accession>
<evidence type="ECO:0000256" key="1">
    <source>
        <dbReference type="ARBA" id="ARBA00023125"/>
    </source>
</evidence>
<reference evidence="4" key="1">
    <citation type="submission" date="2018-08" db="EMBL/GenBank/DDBJ databases">
        <title>Genome of Lactobacillus sp. HBUAS52074.</title>
        <authorList>
            <person name="Guo Z."/>
            <person name="Zhang Z.D."/>
        </authorList>
    </citation>
    <scope>NUCLEOTIDE SEQUENCE [LARGE SCALE GENOMIC DNA]</scope>
    <source>
        <strain evidence="4">HBUAS52074</strain>
    </source>
</reference>
<dbReference type="RefSeq" id="WP_120143758.1">
    <property type="nucleotide sequence ID" value="NZ_CP031933.2"/>
</dbReference>